<dbReference type="PRINTS" id="PR00069">
    <property type="entry name" value="ALDKETRDTASE"/>
</dbReference>
<sequence length="180" mass="19953">MNPKDQAITSGSQNTRMDREILSWTGKVTAIGVFSYSVPYLEEIFAEATVVPAVVQIENHPSLPQQDIVDFCKEKVIHITAYSHLDSIGEPLLETEPVIEVANVAPTVVLLSYYIARGSSVLAKSFNPSRIQSNKKIIKLDVSDMKALKDHSDDLKKNGKLVTYVYPAFGVDLKFPDQSK</sequence>
<name>A0A9P8CAN9_9HELO</name>
<evidence type="ECO:0000259" key="2">
    <source>
        <dbReference type="Pfam" id="PF00248"/>
    </source>
</evidence>
<dbReference type="InterPro" id="IPR020471">
    <property type="entry name" value="AKR"/>
</dbReference>
<gene>
    <name evidence="3" type="ORF">BJ878DRAFT_562413</name>
</gene>
<dbReference type="OrthoDB" id="416253at2759"/>
<evidence type="ECO:0000313" key="3">
    <source>
        <dbReference type="EMBL" id="KAG9240074.1"/>
    </source>
</evidence>
<dbReference type="InterPro" id="IPR036812">
    <property type="entry name" value="NAD(P)_OxRdtase_dom_sf"/>
</dbReference>
<dbReference type="Proteomes" id="UP000887226">
    <property type="component" value="Unassembled WGS sequence"/>
</dbReference>
<proteinExistence type="predicted"/>
<dbReference type="PANTHER" id="PTHR11732">
    <property type="entry name" value="ALDO/KETO REDUCTASE"/>
    <property type="match status" value="1"/>
</dbReference>
<dbReference type="EMBL" id="MU254606">
    <property type="protein sequence ID" value="KAG9240074.1"/>
    <property type="molecule type" value="Genomic_DNA"/>
</dbReference>
<reference evidence="3" key="1">
    <citation type="journal article" date="2021" name="IMA Fungus">
        <title>Genomic characterization of three marine fungi, including Emericellopsis atlantica sp. nov. with signatures of a generalist lifestyle and marine biomass degradation.</title>
        <authorList>
            <person name="Hagestad O.C."/>
            <person name="Hou L."/>
            <person name="Andersen J.H."/>
            <person name="Hansen E.H."/>
            <person name="Altermark B."/>
            <person name="Li C."/>
            <person name="Kuhnert E."/>
            <person name="Cox R.J."/>
            <person name="Crous P.W."/>
            <person name="Spatafora J.W."/>
            <person name="Lail K."/>
            <person name="Amirebrahimi M."/>
            <person name="Lipzen A."/>
            <person name="Pangilinan J."/>
            <person name="Andreopoulos W."/>
            <person name="Hayes R.D."/>
            <person name="Ng V."/>
            <person name="Grigoriev I.V."/>
            <person name="Jackson S.A."/>
            <person name="Sutton T.D.S."/>
            <person name="Dobson A.D.W."/>
            <person name="Rama T."/>
        </authorList>
    </citation>
    <scope>NUCLEOTIDE SEQUENCE</scope>
    <source>
        <strain evidence="3">TRa3180A</strain>
    </source>
</reference>
<keyword evidence="1" id="KW-0560">Oxidoreductase</keyword>
<dbReference type="GO" id="GO:0016491">
    <property type="term" value="F:oxidoreductase activity"/>
    <property type="evidence" value="ECO:0007669"/>
    <property type="project" value="UniProtKB-KW"/>
</dbReference>
<dbReference type="InterPro" id="IPR023210">
    <property type="entry name" value="NADP_OxRdtase_dom"/>
</dbReference>
<dbReference type="Pfam" id="PF00248">
    <property type="entry name" value="Aldo_ket_red"/>
    <property type="match status" value="1"/>
</dbReference>
<protein>
    <submittedName>
        <fullName evidence="3">NADP-dependent oxidoreductase domain-containing protein</fullName>
    </submittedName>
</protein>
<dbReference type="Gene3D" id="3.20.20.100">
    <property type="entry name" value="NADP-dependent oxidoreductase domain"/>
    <property type="match status" value="1"/>
</dbReference>
<dbReference type="AlphaFoldDB" id="A0A9P8CAN9"/>
<evidence type="ECO:0000313" key="4">
    <source>
        <dbReference type="Proteomes" id="UP000887226"/>
    </source>
</evidence>
<dbReference type="InterPro" id="IPR018170">
    <property type="entry name" value="Aldo/ket_reductase_CS"/>
</dbReference>
<comment type="caution">
    <text evidence="3">The sequence shown here is derived from an EMBL/GenBank/DDBJ whole genome shotgun (WGS) entry which is preliminary data.</text>
</comment>
<feature type="domain" description="NADP-dependent oxidoreductase" evidence="2">
    <location>
        <begin position="23"/>
        <end position="86"/>
    </location>
</feature>
<accession>A0A9P8CAN9</accession>
<dbReference type="PROSITE" id="PS00063">
    <property type="entry name" value="ALDOKETO_REDUCTASE_3"/>
    <property type="match status" value="1"/>
</dbReference>
<keyword evidence="4" id="KW-1185">Reference proteome</keyword>
<organism evidence="3 4">
    <name type="scientific">Calycina marina</name>
    <dbReference type="NCBI Taxonomy" id="1763456"/>
    <lineage>
        <taxon>Eukaryota</taxon>
        <taxon>Fungi</taxon>
        <taxon>Dikarya</taxon>
        <taxon>Ascomycota</taxon>
        <taxon>Pezizomycotina</taxon>
        <taxon>Leotiomycetes</taxon>
        <taxon>Helotiales</taxon>
        <taxon>Pezizellaceae</taxon>
        <taxon>Calycina</taxon>
    </lineage>
</organism>
<dbReference type="SUPFAM" id="SSF51430">
    <property type="entry name" value="NAD(P)-linked oxidoreductase"/>
    <property type="match status" value="1"/>
</dbReference>
<evidence type="ECO:0000256" key="1">
    <source>
        <dbReference type="ARBA" id="ARBA00023002"/>
    </source>
</evidence>